<dbReference type="EMBL" id="NVSR01000003">
    <property type="protein sequence ID" value="PCI30644.1"/>
    <property type="molecule type" value="Genomic_DNA"/>
</dbReference>
<dbReference type="GO" id="GO:0003700">
    <property type="term" value="F:DNA-binding transcription factor activity"/>
    <property type="evidence" value="ECO:0007669"/>
    <property type="project" value="InterPro"/>
</dbReference>
<dbReference type="Proteomes" id="UP000218113">
    <property type="component" value="Unassembled WGS sequence"/>
</dbReference>
<evidence type="ECO:0000259" key="4">
    <source>
        <dbReference type="PROSITE" id="PS50987"/>
    </source>
</evidence>
<sequence>MNQLSQTFKSLSDPNRLRILKLLESRPLCVCEITEVLQLATSTVSKHLTILRGAGFITDRKQGKWVYYQLSSKGNLYTPALQSLLRDWLTADRQVQADMDSLSNIQTKNLCN</sequence>
<organism evidence="5 6">
    <name type="scientific">SAR324 cluster bacterium</name>
    <dbReference type="NCBI Taxonomy" id="2024889"/>
    <lineage>
        <taxon>Bacteria</taxon>
        <taxon>Deltaproteobacteria</taxon>
        <taxon>SAR324 cluster</taxon>
    </lineage>
</organism>
<evidence type="ECO:0000313" key="5">
    <source>
        <dbReference type="EMBL" id="PCI30644.1"/>
    </source>
</evidence>
<evidence type="ECO:0000313" key="6">
    <source>
        <dbReference type="Proteomes" id="UP000218113"/>
    </source>
</evidence>
<evidence type="ECO:0000256" key="1">
    <source>
        <dbReference type="ARBA" id="ARBA00023015"/>
    </source>
</evidence>
<dbReference type="InterPro" id="IPR051081">
    <property type="entry name" value="HTH_MetalResp_TranReg"/>
</dbReference>
<evidence type="ECO:0000256" key="3">
    <source>
        <dbReference type="ARBA" id="ARBA00023163"/>
    </source>
</evidence>
<protein>
    <submittedName>
        <fullName evidence="5">Transcriptional regulator</fullName>
    </submittedName>
</protein>
<dbReference type="PROSITE" id="PS50987">
    <property type="entry name" value="HTH_ARSR_2"/>
    <property type="match status" value="1"/>
</dbReference>
<evidence type="ECO:0000256" key="2">
    <source>
        <dbReference type="ARBA" id="ARBA00023125"/>
    </source>
</evidence>
<proteinExistence type="predicted"/>
<dbReference type="SMART" id="SM00418">
    <property type="entry name" value="HTH_ARSR"/>
    <property type="match status" value="1"/>
</dbReference>
<dbReference type="GO" id="GO:0003677">
    <property type="term" value="F:DNA binding"/>
    <property type="evidence" value="ECO:0007669"/>
    <property type="project" value="UniProtKB-KW"/>
</dbReference>
<dbReference type="PANTHER" id="PTHR33154:SF18">
    <property type="entry name" value="ARSENICAL RESISTANCE OPERON REPRESSOR"/>
    <property type="match status" value="1"/>
</dbReference>
<dbReference type="PRINTS" id="PR00778">
    <property type="entry name" value="HTHARSR"/>
</dbReference>
<dbReference type="SUPFAM" id="SSF46785">
    <property type="entry name" value="Winged helix' DNA-binding domain"/>
    <property type="match status" value="1"/>
</dbReference>
<dbReference type="Gene3D" id="1.10.10.10">
    <property type="entry name" value="Winged helix-like DNA-binding domain superfamily/Winged helix DNA-binding domain"/>
    <property type="match status" value="1"/>
</dbReference>
<reference evidence="6" key="1">
    <citation type="submission" date="2017-08" db="EMBL/GenBank/DDBJ databases">
        <title>A dynamic microbial community with high functional redundancy inhabits the cold, oxic subseafloor aquifer.</title>
        <authorList>
            <person name="Tully B.J."/>
            <person name="Wheat C.G."/>
            <person name="Glazer B.T."/>
            <person name="Huber J.A."/>
        </authorList>
    </citation>
    <scope>NUCLEOTIDE SEQUENCE [LARGE SCALE GENOMIC DNA]</scope>
</reference>
<accession>A0A2A4TB95</accession>
<dbReference type="CDD" id="cd00090">
    <property type="entry name" value="HTH_ARSR"/>
    <property type="match status" value="1"/>
</dbReference>
<keyword evidence="3" id="KW-0804">Transcription</keyword>
<gene>
    <name evidence="5" type="ORF">COB67_01455</name>
</gene>
<dbReference type="InterPro" id="IPR011991">
    <property type="entry name" value="ArsR-like_HTH"/>
</dbReference>
<feature type="domain" description="HTH arsR-type" evidence="4">
    <location>
        <begin position="1"/>
        <end position="96"/>
    </location>
</feature>
<dbReference type="NCBIfam" id="NF033788">
    <property type="entry name" value="HTH_metalloreg"/>
    <property type="match status" value="1"/>
</dbReference>
<dbReference type="InterPro" id="IPR036388">
    <property type="entry name" value="WH-like_DNA-bd_sf"/>
</dbReference>
<dbReference type="Pfam" id="PF01022">
    <property type="entry name" value="HTH_5"/>
    <property type="match status" value="1"/>
</dbReference>
<keyword evidence="1" id="KW-0805">Transcription regulation</keyword>
<name>A0A2A4TB95_9DELT</name>
<keyword evidence="2" id="KW-0238">DNA-binding</keyword>
<dbReference type="InterPro" id="IPR036390">
    <property type="entry name" value="WH_DNA-bd_sf"/>
</dbReference>
<dbReference type="InterPro" id="IPR001845">
    <property type="entry name" value="HTH_ArsR_DNA-bd_dom"/>
</dbReference>
<dbReference type="PANTHER" id="PTHR33154">
    <property type="entry name" value="TRANSCRIPTIONAL REGULATOR, ARSR FAMILY"/>
    <property type="match status" value="1"/>
</dbReference>
<dbReference type="AlphaFoldDB" id="A0A2A4TB95"/>
<comment type="caution">
    <text evidence="5">The sequence shown here is derived from an EMBL/GenBank/DDBJ whole genome shotgun (WGS) entry which is preliminary data.</text>
</comment>